<dbReference type="InterPro" id="IPR015943">
    <property type="entry name" value="WD40/YVTN_repeat-like_dom_sf"/>
</dbReference>
<dbReference type="SUPFAM" id="SSF101912">
    <property type="entry name" value="Sema domain"/>
    <property type="match status" value="1"/>
</dbReference>
<dbReference type="SMART" id="SM00060">
    <property type="entry name" value="FN3"/>
    <property type="match status" value="6"/>
</dbReference>
<feature type="region of interest" description="Disordered" evidence="7">
    <location>
        <begin position="1600"/>
        <end position="1637"/>
    </location>
</feature>
<dbReference type="CDD" id="cd00063">
    <property type="entry name" value="FN3"/>
    <property type="match status" value="3"/>
</dbReference>
<feature type="compositionally biased region" description="Polar residues" evidence="7">
    <location>
        <begin position="1618"/>
        <end position="1631"/>
    </location>
</feature>
<comment type="subcellular location">
    <subcellularLocation>
        <location evidence="1">Membrane</location>
    </subcellularLocation>
</comment>
<dbReference type="Pfam" id="PF01437">
    <property type="entry name" value="PSI"/>
    <property type="match status" value="1"/>
</dbReference>
<evidence type="ECO:0000256" key="5">
    <source>
        <dbReference type="ARBA" id="ARBA00023180"/>
    </source>
</evidence>
<comment type="caution">
    <text evidence="6">Lacks conserved residue(s) required for the propagation of feature annotation.</text>
</comment>
<proteinExistence type="inferred from homology"/>
<name>A0A1X7VBA7_AMPQE</name>
<dbReference type="PANTHER" id="PTHR11036:SF127">
    <property type="entry name" value="SEMAPHORIN-1A"/>
    <property type="match status" value="1"/>
</dbReference>
<dbReference type="Pfam" id="PF01403">
    <property type="entry name" value="Sema"/>
    <property type="match status" value="1"/>
</dbReference>
<dbReference type="EnsemblMetazoa" id="XM_019994122.1">
    <property type="protein sequence ID" value="XP_019849681.1"/>
    <property type="gene ID" value="LOC100635556"/>
</dbReference>
<keyword evidence="4" id="KW-1015">Disulfide bond</keyword>
<gene>
    <name evidence="12" type="primary">100635556</name>
</gene>
<dbReference type="GO" id="GO:0005886">
    <property type="term" value="C:plasma membrane"/>
    <property type="evidence" value="ECO:0007669"/>
    <property type="project" value="TreeGrafter"/>
</dbReference>
<dbReference type="SMART" id="SM00630">
    <property type="entry name" value="Sema"/>
    <property type="match status" value="1"/>
</dbReference>
<dbReference type="InParanoid" id="A0A1X7VBA7"/>
<comment type="similarity">
    <text evidence="2">Belongs to the semaphorin family.</text>
</comment>
<dbReference type="OrthoDB" id="9988752at2759"/>
<dbReference type="GO" id="GO:0071526">
    <property type="term" value="P:semaphorin-plexin signaling pathway"/>
    <property type="evidence" value="ECO:0007669"/>
    <property type="project" value="TreeGrafter"/>
</dbReference>
<dbReference type="InterPro" id="IPR002165">
    <property type="entry name" value="Plexin_repeat"/>
</dbReference>
<evidence type="ECO:0000259" key="11">
    <source>
        <dbReference type="PROSITE" id="PS51004"/>
    </source>
</evidence>
<evidence type="ECO:0000256" key="3">
    <source>
        <dbReference type="ARBA" id="ARBA00023136"/>
    </source>
</evidence>
<keyword evidence="13" id="KW-1185">Reference proteome</keyword>
<dbReference type="GO" id="GO:0045499">
    <property type="term" value="F:chemorepellent activity"/>
    <property type="evidence" value="ECO:0007669"/>
    <property type="project" value="TreeGrafter"/>
</dbReference>
<organism evidence="12">
    <name type="scientific">Amphimedon queenslandica</name>
    <name type="common">Sponge</name>
    <dbReference type="NCBI Taxonomy" id="400682"/>
    <lineage>
        <taxon>Eukaryota</taxon>
        <taxon>Metazoa</taxon>
        <taxon>Porifera</taxon>
        <taxon>Demospongiae</taxon>
        <taxon>Heteroscleromorpha</taxon>
        <taxon>Haplosclerida</taxon>
        <taxon>Niphatidae</taxon>
        <taxon>Amphimedon</taxon>
    </lineage>
</organism>
<dbReference type="KEGG" id="aqu:100635556"/>
<feature type="domain" description="Fibronectin type-III" evidence="10">
    <location>
        <begin position="1029"/>
        <end position="1121"/>
    </location>
</feature>
<feature type="domain" description="Sema" evidence="11">
    <location>
        <begin position="44"/>
        <end position="575"/>
    </location>
</feature>
<evidence type="ECO:0008006" key="14">
    <source>
        <dbReference type="Google" id="ProtNLM"/>
    </source>
</evidence>
<feature type="chain" id="PRO_5012801545" description="Protein-tyrosine-phosphatase" evidence="9">
    <location>
        <begin position="28"/>
        <end position="1637"/>
    </location>
</feature>
<evidence type="ECO:0000256" key="9">
    <source>
        <dbReference type="SAM" id="SignalP"/>
    </source>
</evidence>
<evidence type="ECO:0000256" key="4">
    <source>
        <dbReference type="ARBA" id="ARBA00023157"/>
    </source>
</evidence>
<feature type="compositionally biased region" description="Low complexity" evidence="7">
    <location>
        <begin position="912"/>
        <end position="922"/>
    </location>
</feature>
<feature type="region of interest" description="Disordered" evidence="7">
    <location>
        <begin position="910"/>
        <end position="939"/>
    </location>
</feature>
<dbReference type="PROSITE" id="PS50853">
    <property type="entry name" value="FN3"/>
    <property type="match status" value="4"/>
</dbReference>
<dbReference type="GO" id="GO:0030335">
    <property type="term" value="P:positive regulation of cell migration"/>
    <property type="evidence" value="ECO:0007669"/>
    <property type="project" value="TreeGrafter"/>
</dbReference>
<reference evidence="12" key="2">
    <citation type="submission" date="2017-05" db="UniProtKB">
        <authorList>
            <consortium name="EnsemblMetazoa"/>
        </authorList>
    </citation>
    <scope>IDENTIFICATION</scope>
</reference>
<dbReference type="InterPro" id="IPR027231">
    <property type="entry name" value="Semaphorin"/>
</dbReference>
<dbReference type="InterPro" id="IPR013783">
    <property type="entry name" value="Ig-like_fold"/>
</dbReference>
<dbReference type="SUPFAM" id="SSF49265">
    <property type="entry name" value="Fibronectin type III"/>
    <property type="match status" value="3"/>
</dbReference>
<evidence type="ECO:0000256" key="1">
    <source>
        <dbReference type="ARBA" id="ARBA00004370"/>
    </source>
</evidence>
<keyword evidence="3 8" id="KW-0472">Membrane</keyword>
<evidence type="ECO:0000256" key="2">
    <source>
        <dbReference type="ARBA" id="ARBA00009492"/>
    </source>
</evidence>
<feature type="domain" description="Fibronectin type-III" evidence="10">
    <location>
        <begin position="833"/>
        <end position="926"/>
    </location>
</feature>
<keyword evidence="9" id="KW-0732">Signal</keyword>
<sequence length="1637" mass="179877">MALLGRLRVSYFLVCLLFCCFIQRGIQQTFLKILHPHYAVRSHALRLTWNETAGMKDTFVFPEENVTAFDAYSFFVNEINFNDSTTGNIFIGAKNILYELNINLTKVKEFSWGATPAEVTACKTISVDDSFACHNHIRTYRKLPDTTAADRLYVCGTDAYAPKCRTLKLSDISNTSEASDPISTHDVGVISVHPSIPALWDFQGDDKIVASGFYAANLWNSFDFARYNISYNTSSKNLEVSGKDRTIQSSDDFQIRAPYHPIDIYNVDLSDDDNFKMYLFFFREREFLATDSSSSPVRSRLIRVCKDDRALSGNLFGSLVKAEIYCGKEPLGTPESYGAQIFFYTGLRDTHMTDVKSRWHGNKHIWHKLMYAIFTSEQYAPNGTAVCVYFAGKIDIGVAGSFLAETYRGVYEVFNQNNFERRLGDAKARSYLDCSKANNRFSMGESDYIRTKSGIQQYYGIYLPLAEFPGEVFTKVVTDRACVTAFNDSSHCLMQDVIFLSTNNGKIYKMALTTKPSDYPMDRRAGLRQVSHDSIVSQEWELADSRSVEQLYLRIEGNSRYLYATTYSRVYKFSAVSCHLYGNCRDCIKSRDAQCVWDTSVDGGKCVYNNITAGEDGEGDVPSNIYQNIHTGYHSICNAPPICDDIKITPNYPTGFLITGADTCQGYTSLSLNIMSHSCNESGSTTSHSLKNNHSQAVSSSQFLGRHLYKLDFIAAGNSNSSVYTFFVTTVDGAPTMPISSEVTASSNSTDSVSVTVSLRGCSLHSDPTDHRICVLFERLTGGNSQCQDYAGINVFQFTGLNPCERLDYTVGIENSFGSNNGYNGSIVPLYSPPNPVTGISSVPGAYNVVLSWSAPTTGTNYCDVIGYSVYMNSVKRVDCASIEGTSYTISGLNASSNYHFDVTACSNGGESSKVSHSVSTSCGPPSRVRDLTSTPSGTSSLSFSWSPPAIANGVLTYVIYQECFNQTTLVTDEEPPAYTSDPAFTISSLQPTTLCCIRIFPNLTCGGNISLGDERQACETTNDGSPGPVDGLTATTSSPQSVLVRWYPPLNYTVPGISYLITAVPEGGMGNTVSESTFNLFFHLTDLQNDTEYTITVSARTKDGFSEGPSDSVVATTFPSFPDPPTDVTISISDCMATVTWDDPTNEKYSVDSYIVFIRCNRFTSNSSAASTERSVQFNICPGNEVSPSFSWCATQVMSENDVGPSDFSQWTSAIVPLQDISTPRCFITEDRGHTVYISYTITTAYALDALYYNYTLESNVGNFDADQNIDPTTNNTLELVNIVRNTDYVFRLSLCDKSRLPYLCSSHCVISFTSNSAIPGTPVNITVYIDIVSFTVMFGWDAPPNENASSLSYFVQVSGPDYHVVYQTFRQYIEWPGSLTADDTYSVSVLAHHNASNINGSFGAGPSFKMPPGTPGPCKYIKAIYSFDDRGSRLSIVWEPPAIRNGTIRNYTILYWSSNRDHDCASLYIRSSGPIITTTSDPSVLTMDFNDPEGLKDPQAVRASGLIVCIAAATHAGKGEWNYTAIGREGIVDFSTSGNTSDDASETALYVVTVVTIMAIIAAIVIVVIFAILCYLSKRSKTPASSLSPTSNGRIGDSKLKIFKRHRSSKVATPVEPSQSIRSTASTTPMVPVQD</sequence>
<dbReference type="InterPro" id="IPR001627">
    <property type="entry name" value="Semap_dom"/>
</dbReference>
<evidence type="ECO:0000256" key="7">
    <source>
        <dbReference type="SAM" id="MobiDB-lite"/>
    </source>
</evidence>
<evidence type="ECO:0000256" key="8">
    <source>
        <dbReference type="SAM" id="Phobius"/>
    </source>
</evidence>
<protein>
    <recommendedName>
        <fullName evidence="14">Protein-tyrosine-phosphatase</fullName>
    </recommendedName>
</protein>
<dbReference type="InterPro" id="IPR003961">
    <property type="entry name" value="FN3_dom"/>
</dbReference>
<evidence type="ECO:0000313" key="12">
    <source>
        <dbReference type="EnsemblMetazoa" id="Aqu2.1.37585_001"/>
    </source>
</evidence>
<dbReference type="eggNOG" id="KOG4221">
    <property type="taxonomic scope" value="Eukaryota"/>
</dbReference>
<dbReference type="STRING" id="400682.A0A1X7VBA7"/>
<dbReference type="PROSITE" id="PS51004">
    <property type="entry name" value="SEMA"/>
    <property type="match status" value="1"/>
</dbReference>
<keyword evidence="8" id="KW-1133">Transmembrane helix</keyword>
<feature type="domain" description="Fibronectin type-III" evidence="10">
    <location>
        <begin position="928"/>
        <end position="1021"/>
    </location>
</feature>
<dbReference type="Pfam" id="PF00041">
    <property type="entry name" value="fn3"/>
    <property type="match status" value="2"/>
</dbReference>
<evidence type="ECO:0000313" key="13">
    <source>
        <dbReference type="Proteomes" id="UP000007879"/>
    </source>
</evidence>
<feature type="signal peptide" evidence="9">
    <location>
        <begin position="1"/>
        <end position="27"/>
    </location>
</feature>
<keyword evidence="5" id="KW-0325">Glycoprotein</keyword>
<evidence type="ECO:0000256" key="6">
    <source>
        <dbReference type="PROSITE-ProRule" id="PRU00352"/>
    </source>
</evidence>
<dbReference type="Gene3D" id="3.30.1680.10">
    <property type="entry name" value="ligand-binding face of the semaphorins, domain 2"/>
    <property type="match status" value="1"/>
</dbReference>
<dbReference type="Proteomes" id="UP000007879">
    <property type="component" value="Unassembled WGS sequence"/>
</dbReference>
<dbReference type="SUPFAM" id="SSF103575">
    <property type="entry name" value="Plexin repeat"/>
    <property type="match status" value="1"/>
</dbReference>
<dbReference type="PANTHER" id="PTHR11036">
    <property type="entry name" value="SEMAPHORIN"/>
    <property type="match status" value="1"/>
</dbReference>
<dbReference type="Gene3D" id="2.60.40.10">
    <property type="entry name" value="Immunoglobulins"/>
    <property type="match status" value="4"/>
</dbReference>
<dbReference type="Gene3D" id="2.130.10.10">
    <property type="entry name" value="YVTN repeat-like/Quinoprotein amine dehydrogenase"/>
    <property type="match status" value="1"/>
</dbReference>
<dbReference type="InterPro" id="IPR036116">
    <property type="entry name" value="FN3_sf"/>
</dbReference>
<dbReference type="eggNOG" id="KOG3611">
    <property type="taxonomic scope" value="Eukaryota"/>
</dbReference>
<feature type="domain" description="Fibronectin type-III" evidence="10">
    <location>
        <begin position="1323"/>
        <end position="1415"/>
    </location>
</feature>
<dbReference type="EnsemblMetazoa" id="Aqu2.1.37585_001">
    <property type="protein sequence ID" value="Aqu2.1.37585_001"/>
    <property type="gene ID" value="Aqu2.1.37585"/>
</dbReference>
<reference evidence="13" key="1">
    <citation type="journal article" date="2010" name="Nature">
        <title>The Amphimedon queenslandica genome and the evolution of animal complexity.</title>
        <authorList>
            <person name="Srivastava M."/>
            <person name="Simakov O."/>
            <person name="Chapman J."/>
            <person name="Fahey B."/>
            <person name="Gauthier M.E."/>
            <person name="Mitros T."/>
            <person name="Richards G.S."/>
            <person name="Conaco C."/>
            <person name="Dacre M."/>
            <person name="Hellsten U."/>
            <person name="Larroux C."/>
            <person name="Putnam N.H."/>
            <person name="Stanke M."/>
            <person name="Adamska M."/>
            <person name="Darling A."/>
            <person name="Degnan S.M."/>
            <person name="Oakley T.H."/>
            <person name="Plachetzki D.C."/>
            <person name="Zhai Y."/>
            <person name="Adamski M."/>
            <person name="Calcino A."/>
            <person name="Cummins S.F."/>
            <person name="Goodstein D.M."/>
            <person name="Harris C."/>
            <person name="Jackson D.J."/>
            <person name="Leys S.P."/>
            <person name="Shu S."/>
            <person name="Woodcroft B.J."/>
            <person name="Vervoort M."/>
            <person name="Kosik K.S."/>
            <person name="Manning G."/>
            <person name="Degnan B.M."/>
            <person name="Rokhsar D.S."/>
        </authorList>
    </citation>
    <scope>NUCLEOTIDE SEQUENCE [LARGE SCALE GENOMIC DNA]</scope>
</reference>
<feature type="transmembrane region" description="Helical" evidence="8">
    <location>
        <begin position="1550"/>
        <end position="1578"/>
    </location>
</feature>
<evidence type="ECO:0000259" key="10">
    <source>
        <dbReference type="PROSITE" id="PS50853"/>
    </source>
</evidence>
<dbReference type="InterPro" id="IPR036352">
    <property type="entry name" value="Semap_dom_sf"/>
</dbReference>
<keyword evidence="8" id="KW-0812">Transmembrane</keyword>
<dbReference type="GO" id="GO:0030215">
    <property type="term" value="F:semaphorin receptor binding"/>
    <property type="evidence" value="ECO:0007669"/>
    <property type="project" value="InterPro"/>
</dbReference>
<accession>A0A1X7VBA7</accession>